<comment type="caution">
    <text evidence="1">The sequence shown here is derived from an EMBL/GenBank/DDBJ whole genome shotgun (WGS) entry which is preliminary data.</text>
</comment>
<keyword evidence="2" id="KW-1185">Reference proteome</keyword>
<dbReference type="EMBL" id="QZEY01000020">
    <property type="protein sequence ID" value="RJL22999.1"/>
    <property type="molecule type" value="Genomic_DNA"/>
</dbReference>
<reference evidence="1 2" key="1">
    <citation type="submission" date="2018-09" db="EMBL/GenBank/DDBJ databases">
        <title>YIM 75507 draft genome.</title>
        <authorList>
            <person name="Tang S."/>
            <person name="Feng Y."/>
        </authorList>
    </citation>
    <scope>NUCLEOTIDE SEQUENCE [LARGE SCALE GENOMIC DNA]</scope>
    <source>
        <strain evidence="1 2">YIM 75507</strain>
    </source>
</reference>
<gene>
    <name evidence="1" type="ORF">D5H75_34010</name>
</gene>
<organism evidence="1 2">
    <name type="scientific">Bailinhaonella thermotolerans</name>
    <dbReference type="NCBI Taxonomy" id="1070861"/>
    <lineage>
        <taxon>Bacteria</taxon>
        <taxon>Bacillati</taxon>
        <taxon>Actinomycetota</taxon>
        <taxon>Actinomycetes</taxon>
        <taxon>Streptosporangiales</taxon>
        <taxon>Streptosporangiaceae</taxon>
        <taxon>Bailinhaonella</taxon>
    </lineage>
</organism>
<dbReference type="Gene3D" id="2.60.60.20">
    <property type="entry name" value="PLAT/LH2 domain"/>
    <property type="match status" value="1"/>
</dbReference>
<sequence>MAETITIIDAVIRTATDGEFRTGTDGWVYLALAGREFDLDTSANNFEAGATDRFILGDGANVNNPSRNDPRNPALDFADLDRFPAYLRFEPPDNERDDHWLLERADITVTGSSGSKAQYTILPGDNLKLWLARDCGLKVYLKKQ</sequence>
<evidence type="ECO:0000313" key="2">
    <source>
        <dbReference type="Proteomes" id="UP000265768"/>
    </source>
</evidence>
<dbReference type="Proteomes" id="UP000265768">
    <property type="component" value="Unassembled WGS sequence"/>
</dbReference>
<dbReference type="SUPFAM" id="SSF49723">
    <property type="entry name" value="Lipase/lipooxygenase domain (PLAT/LH2 domain)"/>
    <property type="match status" value="1"/>
</dbReference>
<protein>
    <recommendedName>
        <fullName evidence="3">PLAT domain-containing protein</fullName>
    </recommendedName>
</protein>
<name>A0A3A4A5C3_9ACTN</name>
<evidence type="ECO:0008006" key="3">
    <source>
        <dbReference type="Google" id="ProtNLM"/>
    </source>
</evidence>
<dbReference type="RefSeq" id="WP_119930697.1">
    <property type="nucleotide sequence ID" value="NZ_QZEY01000020.1"/>
</dbReference>
<dbReference type="InterPro" id="IPR036392">
    <property type="entry name" value="PLAT/LH2_dom_sf"/>
</dbReference>
<proteinExistence type="predicted"/>
<accession>A0A3A4A5C3</accession>
<dbReference type="AlphaFoldDB" id="A0A3A4A5C3"/>
<evidence type="ECO:0000313" key="1">
    <source>
        <dbReference type="EMBL" id="RJL22999.1"/>
    </source>
</evidence>
<dbReference type="OrthoDB" id="4201688at2"/>